<organism evidence="1 2">
    <name type="scientific">Thalassotalea euphylliae</name>
    <dbReference type="NCBI Taxonomy" id="1655234"/>
    <lineage>
        <taxon>Bacteria</taxon>
        <taxon>Pseudomonadati</taxon>
        <taxon>Pseudomonadota</taxon>
        <taxon>Gammaproteobacteria</taxon>
        <taxon>Alteromonadales</taxon>
        <taxon>Colwelliaceae</taxon>
        <taxon>Thalassotalea</taxon>
    </lineage>
</organism>
<sequence length="108" mass="12266">MIVKPQGWVILKFSAPTDTFYKIFSSWRGGYLDGDSWRLSSGSSHPPTLSECGKWWVWSQESGSCYHLPVNGEDGYTFYTAQILANIILQSDKNNMLIERIKLSSILN</sequence>
<dbReference type="OrthoDB" id="5769663at2"/>
<accession>A0A3E0TSV3</accession>
<dbReference type="AlphaFoldDB" id="A0A3E0TSV3"/>
<name>A0A3E0TSV3_9GAMM</name>
<evidence type="ECO:0000313" key="2">
    <source>
        <dbReference type="Proteomes" id="UP000256478"/>
    </source>
</evidence>
<dbReference type="RefSeq" id="WP_116008568.1">
    <property type="nucleotide sequence ID" value="NZ_QUOU01000001.1"/>
</dbReference>
<proteinExistence type="predicted"/>
<gene>
    <name evidence="1" type="ORF">DXX93_13600</name>
</gene>
<reference evidence="1 2" key="1">
    <citation type="submission" date="2018-08" db="EMBL/GenBank/DDBJ databases">
        <title>Thalassotalea euphylliae genome.</title>
        <authorList>
            <person name="Summers S."/>
            <person name="Rice S.A."/>
            <person name="Freckelton M.L."/>
            <person name="Nedved B.T."/>
            <person name="Hadfield M.G."/>
        </authorList>
    </citation>
    <scope>NUCLEOTIDE SEQUENCE [LARGE SCALE GENOMIC DNA]</scope>
    <source>
        <strain evidence="1 2">H1</strain>
    </source>
</reference>
<evidence type="ECO:0000313" key="1">
    <source>
        <dbReference type="EMBL" id="REL27490.1"/>
    </source>
</evidence>
<comment type="caution">
    <text evidence="1">The sequence shown here is derived from an EMBL/GenBank/DDBJ whole genome shotgun (WGS) entry which is preliminary data.</text>
</comment>
<protein>
    <submittedName>
        <fullName evidence="1">Uncharacterized protein</fullName>
    </submittedName>
</protein>
<dbReference type="EMBL" id="QUOU01000001">
    <property type="protein sequence ID" value="REL27490.1"/>
    <property type="molecule type" value="Genomic_DNA"/>
</dbReference>
<dbReference type="Proteomes" id="UP000256478">
    <property type="component" value="Unassembled WGS sequence"/>
</dbReference>